<gene>
    <name evidence="1" type="ORF">Pmani_008013</name>
</gene>
<comment type="caution">
    <text evidence="1">The sequence shown here is derived from an EMBL/GenBank/DDBJ whole genome shotgun (WGS) entry which is preliminary data.</text>
</comment>
<protein>
    <submittedName>
        <fullName evidence="1">Uncharacterized protein</fullName>
    </submittedName>
</protein>
<dbReference type="AlphaFoldDB" id="A0AAE1UI50"/>
<dbReference type="EMBL" id="JAWZYT010000610">
    <property type="protein sequence ID" value="KAK4321171.1"/>
    <property type="molecule type" value="Genomic_DNA"/>
</dbReference>
<reference evidence="1" key="1">
    <citation type="submission" date="2023-11" db="EMBL/GenBank/DDBJ databases">
        <title>Genome assemblies of two species of porcelain crab, Petrolisthes cinctipes and Petrolisthes manimaculis (Anomura: Porcellanidae).</title>
        <authorList>
            <person name="Angst P."/>
        </authorList>
    </citation>
    <scope>NUCLEOTIDE SEQUENCE</scope>
    <source>
        <strain evidence="1">PB745_02</strain>
        <tissue evidence="1">Gill</tissue>
    </source>
</reference>
<name>A0AAE1UI50_9EUCA</name>
<proteinExistence type="predicted"/>
<sequence length="125" mass="14166">MSKIKPERQGLYQKLLLLSQDKRGAERVLYPTKPKTSVQKVPVLGGTPITSQIASFMSEDGNGMLLLLYSVVLSRGFTKFELYYYSSTPRSDQPPTPTIIAIDTRNQTTKDEYQCHPMENLIHTK</sequence>
<keyword evidence="2" id="KW-1185">Reference proteome</keyword>
<accession>A0AAE1UI50</accession>
<dbReference type="Proteomes" id="UP001292094">
    <property type="component" value="Unassembled WGS sequence"/>
</dbReference>
<evidence type="ECO:0000313" key="2">
    <source>
        <dbReference type="Proteomes" id="UP001292094"/>
    </source>
</evidence>
<organism evidence="1 2">
    <name type="scientific">Petrolisthes manimaculis</name>
    <dbReference type="NCBI Taxonomy" id="1843537"/>
    <lineage>
        <taxon>Eukaryota</taxon>
        <taxon>Metazoa</taxon>
        <taxon>Ecdysozoa</taxon>
        <taxon>Arthropoda</taxon>
        <taxon>Crustacea</taxon>
        <taxon>Multicrustacea</taxon>
        <taxon>Malacostraca</taxon>
        <taxon>Eumalacostraca</taxon>
        <taxon>Eucarida</taxon>
        <taxon>Decapoda</taxon>
        <taxon>Pleocyemata</taxon>
        <taxon>Anomura</taxon>
        <taxon>Galatheoidea</taxon>
        <taxon>Porcellanidae</taxon>
        <taxon>Petrolisthes</taxon>
    </lineage>
</organism>
<evidence type="ECO:0000313" key="1">
    <source>
        <dbReference type="EMBL" id="KAK4321171.1"/>
    </source>
</evidence>